<evidence type="ECO:0000313" key="1">
    <source>
        <dbReference type="EMBL" id="PAX52334.1"/>
    </source>
</evidence>
<dbReference type="Proteomes" id="UP000218238">
    <property type="component" value="Unassembled WGS sequence"/>
</dbReference>
<sequence length="164" mass="19625">MIEKNNYKSSQSPEDSRNISELFYLLNFFSKSHTEQWDTAPTEFKPVWVETYSVHCNVYNPIYFLTCMLMRSIEEMLYKSYGFKKETVLILEDEIHSLVSFWITEYYDMIFDKEGGITGPGQIWLVLSRLCQIALSFEDWSKYEVQELSFEYFLENHSYPYDPV</sequence>
<dbReference type="OrthoDB" id="581988at2"/>
<name>A0A2A2TF06_9CYAN</name>
<reference evidence="1 2" key="1">
    <citation type="submission" date="2017-08" db="EMBL/GenBank/DDBJ databases">
        <title>Draft genome sequence of filamentous cyanobacterium Calothrix elsteri CCALA 953.</title>
        <authorList>
            <person name="Gagunashvili A.N."/>
            <person name="Elster J."/>
            <person name="Andresson O.S."/>
        </authorList>
    </citation>
    <scope>NUCLEOTIDE SEQUENCE [LARGE SCALE GENOMIC DNA]</scope>
    <source>
        <strain evidence="1 2">CCALA 953</strain>
    </source>
</reference>
<dbReference type="AlphaFoldDB" id="A0A2A2TF06"/>
<keyword evidence="2" id="KW-1185">Reference proteome</keyword>
<comment type="caution">
    <text evidence="1">The sequence shown here is derived from an EMBL/GenBank/DDBJ whole genome shotgun (WGS) entry which is preliminary data.</text>
</comment>
<organism evidence="1 2">
    <name type="scientific">Brunnivagina elsteri CCALA 953</name>
    <dbReference type="NCBI Taxonomy" id="987040"/>
    <lineage>
        <taxon>Bacteria</taxon>
        <taxon>Bacillati</taxon>
        <taxon>Cyanobacteriota</taxon>
        <taxon>Cyanophyceae</taxon>
        <taxon>Nostocales</taxon>
        <taxon>Calotrichaceae</taxon>
        <taxon>Brunnivagina</taxon>
    </lineage>
</organism>
<evidence type="ECO:0000313" key="2">
    <source>
        <dbReference type="Proteomes" id="UP000218238"/>
    </source>
</evidence>
<dbReference type="RefSeq" id="WP_095723350.1">
    <property type="nucleotide sequence ID" value="NZ_NTFS01000251.1"/>
</dbReference>
<gene>
    <name evidence="1" type="ORF">CK510_19885</name>
</gene>
<dbReference type="EMBL" id="NTFS01000251">
    <property type="protein sequence ID" value="PAX52334.1"/>
    <property type="molecule type" value="Genomic_DNA"/>
</dbReference>
<proteinExistence type="predicted"/>
<protein>
    <submittedName>
        <fullName evidence="1">Uncharacterized protein</fullName>
    </submittedName>
</protein>
<accession>A0A2A2TF06</accession>